<feature type="domain" description="N-acetyltransferase" evidence="3">
    <location>
        <begin position="6"/>
        <end position="144"/>
    </location>
</feature>
<dbReference type="GO" id="GO:0005737">
    <property type="term" value="C:cytoplasm"/>
    <property type="evidence" value="ECO:0007669"/>
    <property type="project" value="TreeGrafter"/>
</dbReference>
<dbReference type="InterPro" id="IPR045039">
    <property type="entry name" value="NSI-like"/>
</dbReference>
<dbReference type="RefSeq" id="WP_097044071.1">
    <property type="nucleotide sequence ID" value="NZ_OBEH01000001.1"/>
</dbReference>
<dbReference type="GO" id="GO:0008080">
    <property type="term" value="F:N-acetyltransferase activity"/>
    <property type="evidence" value="ECO:0007669"/>
    <property type="project" value="InterPro"/>
</dbReference>
<dbReference type="EMBL" id="OBEH01000001">
    <property type="protein sequence ID" value="SNY94723.1"/>
    <property type="molecule type" value="Genomic_DNA"/>
</dbReference>
<dbReference type="CDD" id="cd04301">
    <property type="entry name" value="NAT_SF"/>
    <property type="match status" value="1"/>
</dbReference>
<dbReference type="PANTHER" id="PTHR43626">
    <property type="entry name" value="ACYL-COA N-ACYLTRANSFERASE"/>
    <property type="match status" value="1"/>
</dbReference>
<evidence type="ECO:0000259" key="3">
    <source>
        <dbReference type="PROSITE" id="PS51186"/>
    </source>
</evidence>
<dbReference type="InterPro" id="IPR016181">
    <property type="entry name" value="Acyl_CoA_acyltransferase"/>
</dbReference>
<dbReference type="InterPro" id="IPR000182">
    <property type="entry name" value="GNAT_dom"/>
</dbReference>
<dbReference type="OrthoDB" id="273614at2"/>
<dbReference type="SUPFAM" id="SSF55729">
    <property type="entry name" value="Acyl-CoA N-acyltransferases (Nat)"/>
    <property type="match status" value="1"/>
</dbReference>
<dbReference type="Gene3D" id="3.40.630.30">
    <property type="match status" value="1"/>
</dbReference>
<proteinExistence type="predicted"/>
<evidence type="ECO:0000256" key="1">
    <source>
        <dbReference type="ARBA" id="ARBA00022679"/>
    </source>
</evidence>
<keyword evidence="5" id="KW-1185">Reference proteome</keyword>
<dbReference type="Pfam" id="PF00583">
    <property type="entry name" value="Acetyltransf_1"/>
    <property type="match status" value="1"/>
</dbReference>
<dbReference type="AlphaFoldDB" id="A0A285MDE6"/>
<evidence type="ECO:0000313" key="4">
    <source>
        <dbReference type="EMBL" id="SNY94723.1"/>
    </source>
</evidence>
<evidence type="ECO:0000313" key="5">
    <source>
        <dbReference type="Proteomes" id="UP000219048"/>
    </source>
</evidence>
<keyword evidence="2" id="KW-0012">Acyltransferase</keyword>
<sequence>MTINLLTTENITVEMENQMVKLFKQLNPGLQLNPLAKIMEKKNQLSLVYCQEGDQIIGMASMCTYNVFSGSKGIVEDVVVDTAYRGRGLGRQLMEKLLTIAEQKGLTEVLLFTGNHRQSAIRLYTKLGFEKSQSGMYRLKLDQN</sequence>
<protein>
    <submittedName>
        <fullName evidence="4">Acetyltransferase (GNAT) family protein</fullName>
    </submittedName>
</protein>
<keyword evidence="1 4" id="KW-0808">Transferase</keyword>
<dbReference type="PROSITE" id="PS51186">
    <property type="entry name" value="GNAT"/>
    <property type="match status" value="1"/>
</dbReference>
<gene>
    <name evidence="4" type="ORF">SAMN06265377_0383</name>
</gene>
<dbReference type="PANTHER" id="PTHR43626:SF4">
    <property type="entry name" value="GCN5-RELATED N-ACETYLTRANSFERASE 2, CHLOROPLASTIC"/>
    <property type="match status" value="1"/>
</dbReference>
<accession>A0A285MDE6</accession>
<name>A0A285MDE6_9FLAO</name>
<organism evidence="4 5">
    <name type="scientific">Flagellimonas pacifica</name>
    <dbReference type="NCBI Taxonomy" id="1247520"/>
    <lineage>
        <taxon>Bacteria</taxon>
        <taxon>Pseudomonadati</taxon>
        <taxon>Bacteroidota</taxon>
        <taxon>Flavobacteriia</taxon>
        <taxon>Flavobacteriales</taxon>
        <taxon>Flavobacteriaceae</taxon>
        <taxon>Flagellimonas</taxon>
    </lineage>
</organism>
<evidence type="ECO:0000256" key="2">
    <source>
        <dbReference type="ARBA" id="ARBA00023315"/>
    </source>
</evidence>
<reference evidence="5" key="1">
    <citation type="submission" date="2017-09" db="EMBL/GenBank/DDBJ databases">
        <authorList>
            <person name="Varghese N."/>
            <person name="Submissions S."/>
        </authorList>
    </citation>
    <scope>NUCLEOTIDE SEQUENCE [LARGE SCALE GENOMIC DNA]</scope>
    <source>
        <strain evidence="5">DSM 25885</strain>
    </source>
</reference>
<dbReference type="Proteomes" id="UP000219048">
    <property type="component" value="Unassembled WGS sequence"/>
</dbReference>